<feature type="region of interest" description="Disordered" evidence="1">
    <location>
        <begin position="32"/>
        <end position="57"/>
    </location>
</feature>
<dbReference type="EMBL" id="JACBZT010000001">
    <property type="protein sequence ID" value="NYJ06568.1"/>
    <property type="molecule type" value="Genomic_DNA"/>
</dbReference>
<accession>A0A853CJX3</accession>
<evidence type="ECO:0000313" key="3">
    <source>
        <dbReference type="Proteomes" id="UP000541969"/>
    </source>
</evidence>
<name>A0A853CJX3_9ACTN</name>
<evidence type="ECO:0000313" key="2">
    <source>
        <dbReference type="EMBL" id="NYJ06568.1"/>
    </source>
</evidence>
<proteinExistence type="predicted"/>
<comment type="caution">
    <text evidence="2">The sequence shown here is derived from an EMBL/GenBank/DDBJ whole genome shotgun (WGS) entry which is preliminary data.</text>
</comment>
<keyword evidence="3" id="KW-1185">Reference proteome</keyword>
<reference evidence="2 3" key="1">
    <citation type="submission" date="2020-07" db="EMBL/GenBank/DDBJ databases">
        <title>Sequencing the genomes of 1000 actinobacteria strains.</title>
        <authorList>
            <person name="Klenk H.-P."/>
        </authorList>
    </citation>
    <scope>NUCLEOTIDE SEQUENCE [LARGE SCALE GENOMIC DNA]</scope>
    <source>
        <strain evidence="2 3">DSM 104001</strain>
    </source>
</reference>
<dbReference type="AlphaFoldDB" id="A0A853CJX3"/>
<evidence type="ECO:0000256" key="1">
    <source>
        <dbReference type="SAM" id="MobiDB-lite"/>
    </source>
</evidence>
<dbReference type="RefSeq" id="WP_179717774.1">
    <property type="nucleotide sequence ID" value="NZ_JACBZT010000001.1"/>
</dbReference>
<sequence>MTALRCRLGLHRWQNHRVADGLVVTTCPLCGRQEGPVPAAEDPGPRIDPRDIPPGGS</sequence>
<gene>
    <name evidence="2" type="ORF">GGQ55_002846</name>
</gene>
<organism evidence="2 3">
    <name type="scientific">Petropleomorpha daqingensis</name>
    <dbReference type="NCBI Taxonomy" id="2026353"/>
    <lineage>
        <taxon>Bacteria</taxon>
        <taxon>Bacillati</taxon>
        <taxon>Actinomycetota</taxon>
        <taxon>Actinomycetes</taxon>
        <taxon>Geodermatophilales</taxon>
        <taxon>Geodermatophilaceae</taxon>
        <taxon>Petropleomorpha</taxon>
    </lineage>
</organism>
<dbReference type="Proteomes" id="UP000541969">
    <property type="component" value="Unassembled WGS sequence"/>
</dbReference>
<protein>
    <submittedName>
        <fullName evidence="2">Uncharacterized protein</fullName>
    </submittedName>
</protein>